<dbReference type="OrthoDB" id="98874at2"/>
<dbReference type="Proteomes" id="UP000261082">
    <property type="component" value="Unassembled WGS sequence"/>
</dbReference>
<dbReference type="EMBL" id="QVID01000001">
    <property type="protein sequence ID" value="RFN58564.1"/>
    <property type="molecule type" value="Genomic_DNA"/>
</dbReference>
<sequence length="654" mass="77038">MNKKRYFSFLFLVLNTMVLSAQERQTAEFGKPTEEELNSSYSEKFPDAAGVVLFEKGDTHFKVTEGQLFIFKEVHKKVKVYNAKKFTYDIVSIPLHKTHYDTELLTSLVAYTHNGEERSQVEEKNILEEQKDKEVLLKKFVFPNIKDGSVLEYHYVVKSPFYFHVDSWNFQNLLPTLYSEYKTKVPSNLVFRKKIIGMEYLDYNESSIQENCFYIPNRDLGNCIIDTFIMKDVPAFREERFMLSLKNYVSRVMYSLEIYFSFYGKRIDYSTTWQEYDKKLEEKDWYKKRKISYSFFKRKIPKDLLTISDNLEKAKAIFYYFQEHYTWNNYVGVNPRDITDAYKDKEGTQSQINLSLYNGLKVAGLNPRILFCSSTYYSVPDEKEPLFTNFNYLLLQILIDGKEYVLDASRKELPFGLIPTQALNLKGRIINFNTVNHWTPIRPSINSQHTVRAKLTANENDTFKGEISESHSGYLALKERERLNVMSINKYKTEKETYFKNSIINDFKITDRDNKKIPIKFSYTTTVETEKAGKKIILNPIFFETFLDENPFKLEDRTYEVYIGYPLSNTYLITINLNDIYKVEQLPNNTHLKLPNNDGAISVIYNATQETINIRLNLTLNKHQFPAEAYQGLKEFFSQLMTIQNQQPIILKKK</sequence>
<reference evidence="2 3" key="1">
    <citation type="journal article" date="2007" name="Int. J. Syst. Evol. Microbiol.">
        <title>Marixanthomonas ophiurae gen. nov., sp. nov., a marine bacterium of the family Flavobacteriaceae isolated from a deep-sea brittle star.</title>
        <authorList>
            <person name="Romanenko L.A."/>
            <person name="Uchino M."/>
            <person name="Frolova G.M."/>
            <person name="Mikhailov V.V."/>
        </authorList>
    </citation>
    <scope>NUCLEOTIDE SEQUENCE [LARGE SCALE GENOMIC DNA]</scope>
    <source>
        <strain evidence="2 3">KMM 3046</strain>
    </source>
</reference>
<feature type="signal peptide" evidence="1">
    <location>
        <begin position="1"/>
        <end position="21"/>
    </location>
</feature>
<evidence type="ECO:0000313" key="3">
    <source>
        <dbReference type="Proteomes" id="UP000261082"/>
    </source>
</evidence>
<dbReference type="AlphaFoldDB" id="A0A3E1Q8X0"/>
<feature type="chain" id="PRO_5017816933" description="DUF3857 domain-containing protein" evidence="1">
    <location>
        <begin position="22"/>
        <end position="654"/>
    </location>
</feature>
<evidence type="ECO:0000313" key="2">
    <source>
        <dbReference type="EMBL" id="RFN58564.1"/>
    </source>
</evidence>
<dbReference type="RefSeq" id="WP_117157592.1">
    <property type="nucleotide sequence ID" value="NZ_QVID01000001.1"/>
</dbReference>
<name>A0A3E1Q8X0_9FLAO</name>
<keyword evidence="3" id="KW-1185">Reference proteome</keyword>
<organism evidence="2 3">
    <name type="scientific">Marixanthomonas ophiurae</name>
    <dbReference type="NCBI Taxonomy" id="387659"/>
    <lineage>
        <taxon>Bacteria</taxon>
        <taxon>Pseudomonadati</taxon>
        <taxon>Bacteroidota</taxon>
        <taxon>Flavobacteriia</taxon>
        <taxon>Flavobacteriales</taxon>
        <taxon>Flavobacteriaceae</taxon>
        <taxon>Marixanthomonas</taxon>
    </lineage>
</organism>
<gene>
    <name evidence="2" type="ORF">DZ858_00315</name>
</gene>
<dbReference type="Gene3D" id="2.60.40.3140">
    <property type="match status" value="1"/>
</dbReference>
<comment type="caution">
    <text evidence="2">The sequence shown here is derived from an EMBL/GenBank/DDBJ whole genome shotgun (WGS) entry which is preliminary data.</text>
</comment>
<evidence type="ECO:0000256" key="1">
    <source>
        <dbReference type="SAM" id="SignalP"/>
    </source>
</evidence>
<keyword evidence="1" id="KW-0732">Signal</keyword>
<dbReference type="Gene3D" id="2.60.120.1130">
    <property type="match status" value="1"/>
</dbReference>
<proteinExistence type="predicted"/>
<dbReference type="Gene3D" id="3.10.620.30">
    <property type="match status" value="1"/>
</dbReference>
<evidence type="ECO:0008006" key="4">
    <source>
        <dbReference type="Google" id="ProtNLM"/>
    </source>
</evidence>
<accession>A0A3E1Q8X0</accession>
<protein>
    <recommendedName>
        <fullName evidence="4">DUF3857 domain-containing protein</fullName>
    </recommendedName>
</protein>